<dbReference type="Gene3D" id="3.40.50.300">
    <property type="entry name" value="P-loop containing nucleotide triphosphate hydrolases"/>
    <property type="match status" value="1"/>
</dbReference>
<evidence type="ECO:0000313" key="3">
    <source>
        <dbReference type="Proteomes" id="UP000218811"/>
    </source>
</evidence>
<accession>A0A2H3J7B2</accession>
<name>A0A2H3J7B2_WOLCO</name>
<dbReference type="Proteomes" id="UP000218811">
    <property type="component" value="Unassembled WGS sequence"/>
</dbReference>
<dbReference type="OrthoDB" id="2499463at2759"/>
<dbReference type="AlphaFoldDB" id="A0A2H3J7B2"/>
<organism evidence="2 3">
    <name type="scientific">Wolfiporia cocos (strain MD-104)</name>
    <name type="common">Brown rot fungus</name>
    <dbReference type="NCBI Taxonomy" id="742152"/>
    <lineage>
        <taxon>Eukaryota</taxon>
        <taxon>Fungi</taxon>
        <taxon>Dikarya</taxon>
        <taxon>Basidiomycota</taxon>
        <taxon>Agaricomycotina</taxon>
        <taxon>Agaricomycetes</taxon>
        <taxon>Polyporales</taxon>
        <taxon>Phaeolaceae</taxon>
        <taxon>Wolfiporia</taxon>
    </lineage>
</organism>
<dbReference type="EMBL" id="KB467832">
    <property type="protein sequence ID" value="PCH34619.1"/>
    <property type="molecule type" value="Genomic_DNA"/>
</dbReference>
<dbReference type="SUPFAM" id="SSF52540">
    <property type="entry name" value="P-loop containing nucleoside triphosphate hydrolases"/>
    <property type="match status" value="1"/>
</dbReference>
<feature type="domain" description="DEAD/DEAH-box helicase" evidence="1">
    <location>
        <begin position="57"/>
        <end position="112"/>
    </location>
</feature>
<reference evidence="2 3" key="1">
    <citation type="journal article" date="2012" name="Science">
        <title>The Paleozoic origin of enzymatic lignin decomposition reconstructed from 31 fungal genomes.</title>
        <authorList>
            <person name="Floudas D."/>
            <person name="Binder M."/>
            <person name="Riley R."/>
            <person name="Barry K."/>
            <person name="Blanchette R.A."/>
            <person name="Henrissat B."/>
            <person name="Martinez A.T."/>
            <person name="Otillar R."/>
            <person name="Spatafora J.W."/>
            <person name="Yadav J.S."/>
            <person name="Aerts A."/>
            <person name="Benoit I."/>
            <person name="Boyd A."/>
            <person name="Carlson A."/>
            <person name="Copeland A."/>
            <person name="Coutinho P.M."/>
            <person name="de Vries R.P."/>
            <person name="Ferreira P."/>
            <person name="Findley K."/>
            <person name="Foster B."/>
            <person name="Gaskell J."/>
            <person name="Glotzer D."/>
            <person name="Gorecki P."/>
            <person name="Heitman J."/>
            <person name="Hesse C."/>
            <person name="Hori C."/>
            <person name="Igarashi K."/>
            <person name="Jurgens J.A."/>
            <person name="Kallen N."/>
            <person name="Kersten P."/>
            <person name="Kohler A."/>
            <person name="Kuees U."/>
            <person name="Kumar T.K.A."/>
            <person name="Kuo A."/>
            <person name="LaButti K."/>
            <person name="Larrondo L.F."/>
            <person name="Lindquist E."/>
            <person name="Ling A."/>
            <person name="Lombard V."/>
            <person name="Lucas S."/>
            <person name="Lundell T."/>
            <person name="Martin R."/>
            <person name="McLaughlin D.J."/>
            <person name="Morgenstern I."/>
            <person name="Morin E."/>
            <person name="Murat C."/>
            <person name="Nagy L.G."/>
            <person name="Nolan M."/>
            <person name="Ohm R.A."/>
            <person name="Patyshakuliyeva A."/>
            <person name="Rokas A."/>
            <person name="Ruiz-Duenas F.J."/>
            <person name="Sabat G."/>
            <person name="Salamov A."/>
            <person name="Samejima M."/>
            <person name="Schmutz J."/>
            <person name="Slot J.C."/>
            <person name="St John F."/>
            <person name="Stenlid J."/>
            <person name="Sun H."/>
            <person name="Sun S."/>
            <person name="Syed K."/>
            <person name="Tsang A."/>
            <person name="Wiebenga A."/>
            <person name="Young D."/>
            <person name="Pisabarro A."/>
            <person name="Eastwood D.C."/>
            <person name="Martin F."/>
            <person name="Cullen D."/>
            <person name="Grigoriev I.V."/>
            <person name="Hibbett D.S."/>
        </authorList>
    </citation>
    <scope>NUCLEOTIDE SEQUENCE [LARGE SCALE GENOMIC DNA]</scope>
    <source>
        <strain evidence="2 3">MD-104</strain>
    </source>
</reference>
<dbReference type="InterPro" id="IPR011545">
    <property type="entry name" value="DEAD/DEAH_box_helicase_dom"/>
</dbReference>
<dbReference type="STRING" id="742152.A0A2H3J7B2"/>
<evidence type="ECO:0000313" key="2">
    <source>
        <dbReference type="EMBL" id="PCH34619.1"/>
    </source>
</evidence>
<dbReference type="InterPro" id="IPR027417">
    <property type="entry name" value="P-loop_NTPase"/>
</dbReference>
<proteinExistence type="predicted"/>
<dbReference type="Pfam" id="PF00270">
    <property type="entry name" value="DEAD"/>
    <property type="match status" value="1"/>
</dbReference>
<keyword evidence="3" id="KW-1185">Reference proteome</keyword>
<dbReference type="GO" id="GO:0003676">
    <property type="term" value="F:nucleic acid binding"/>
    <property type="evidence" value="ECO:0007669"/>
    <property type="project" value="InterPro"/>
</dbReference>
<protein>
    <recommendedName>
        <fullName evidence="1">DEAD/DEAH-box helicase domain-containing protein</fullName>
    </recommendedName>
</protein>
<dbReference type="GO" id="GO:0005524">
    <property type="term" value="F:ATP binding"/>
    <property type="evidence" value="ECO:0007669"/>
    <property type="project" value="InterPro"/>
</dbReference>
<dbReference type="OMA" id="IMLDECK"/>
<sequence length="119" mass="13297">MSESTRRQRKSHFQELLDSARATAAITRNYSFHETRQRLTKAFKSTFGADSSPYDWQLDITEALLLGLDTIVIAGTGAGKTMPFSMPFLLEENTNKIVIIISPLDQLEDDQVSGVFLNA</sequence>
<gene>
    <name evidence="2" type="ORF">WOLCODRAFT_78711</name>
</gene>
<evidence type="ECO:0000259" key="1">
    <source>
        <dbReference type="Pfam" id="PF00270"/>
    </source>
</evidence>